<protein>
    <submittedName>
        <fullName evidence="1">Uncharacterized protein</fullName>
    </submittedName>
</protein>
<gene>
    <name evidence="1" type="ORF">TVY486_0304360</name>
</gene>
<dbReference type="EMBL" id="HE573019">
    <property type="protein sequence ID" value="CCC47263.1"/>
    <property type="molecule type" value="Genomic_DNA"/>
</dbReference>
<dbReference type="VEuPathDB" id="TriTrypDB:TvY486_0304360"/>
<organism evidence="1">
    <name type="scientific">Trypanosoma vivax (strain Y486)</name>
    <dbReference type="NCBI Taxonomy" id="1055687"/>
    <lineage>
        <taxon>Eukaryota</taxon>
        <taxon>Discoba</taxon>
        <taxon>Euglenozoa</taxon>
        <taxon>Kinetoplastea</taxon>
        <taxon>Metakinetoplastina</taxon>
        <taxon>Trypanosomatida</taxon>
        <taxon>Trypanosomatidae</taxon>
        <taxon>Trypanosoma</taxon>
        <taxon>Duttonella</taxon>
    </lineage>
</organism>
<evidence type="ECO:0000313" key="1">
    <source>
        <dbReference type="EMBL" id="CCC47263.1"/>
    </source>
</evidence>
<name>G0TTI2_TRYVY</name>
<dbReference type="AlphaFoldDB" id="G0TTI2"/>
<proteinExistence type="predicted"/>
<sequence>MCIVPTKRDAHKSVCLHRRKDKCKRDSLDGRQGIWLVSGRKARRIGHSFQYLCVLVRGVPTTRRCAEQFIDICYKFLAACVSPSLIGIAMCLLHVSEHTRLLLPPPFVLLACCLLPIHNDLPLFSGSPSFIFRVAQTDDKKGTQVVVLIMFLRTGFFLRSGSACGLRLKLSHLRAVRRTAVHQIIRRRSRTVHMKKPGSGYSPFLSRETSTIDDLLPRNDLLESAIALTISENRDARTELEFVRHFIAGNFLSLASPVGPWDPYDTKPQIFALDKYIALPVFTSLDYLRLFCKRFKFTVRDPSGMLWADGPGDAAREEKVCTDACRLPFPDTSERLWCDYRTRQHSDCTEADSLGPPTVLHELGAAIDCSSSASAVCGGSYDVQTSFLEASDLFGTMEPVSQGTCSVQHVSESGRMEESMITSKRSRKKVSKKRRVGRFVTGSRRVKARCGVAPSLNDESTSKDRYSDCKAHDLFWAKVRATAPFGITQAAPLPVFGPLVRPFFVGYFADTDTLLHNASIAPEKVDIILNPASPIEFVLGREATDRVLHRDQLLLLAYRRVERELRGEFHRFLSLFAPEVLWARSACVPCPVSGKANEVKYELVILIQSEDINQTFLRFRAAKNRCQLMGHADLDVLPWDTAAPHVREASTLFYERMNIACAVNNGLGGVLGIYEQRGPVQTVNVGISADSYYHDPRALYTESHAVFTEELKVSRSVPLQCGPDTSAGEPRR</sequence>
<reference evidence="1" key="1">
    <citation type="journal article" date="2012" name="Proc. Natl. Acad. Sci. U.S.A.">
        <title>Antigenic diversity is generated by distinct evolutionary mechanisms in African trypanosome species.</title>
        <authorList>
            <person name="Jackson A.P."/>
            <person name="Berry A."/>
            <person name="Aslett M."/>
            <person name="Allison H.C."/>
            <person name="Burton P."/>
            <person name="Vavrova-Anderson J."/>
            <person name="Brown R."/>
            <person name="Browne H."/>
            <person name="Corton N."/>
            <person name="Hauser H."/>
            <person name="Gamble J."/>
            <person name="Gilderthorp R."/>
            <person name="Marcello L."/>
            <person name="McQuillan J."/>
            <person name="Otto T.D."/>
            <person name="Quail M.A."/>
            <person name="Sanders M.J."/>
            <person name="van Tonder A."/>
            <person name="Ginger M.L."/>
            <person name="Field M.C."/>
            <person name="Barry J.D."/>
            <person name="Hertz-Fowler C."/>
            <person name="Berriman M."/>
        </authorList>
    </citation>
    <scope>NUCLEOTIDE SEQUENCE</scope>
    <source>
        <strain evidence="1">Y486</strain>
    </source>
</reference>
<accession>G0TTI2</accession>